<keyword evidence="1" id="KW-0732">Signal</keyword>
<dbReference type="InterPro" id="IPR008929">
    <property type="entry name" value="Chondroitin_lyas"/>
</dbReference>
<evidence type="ECO:0000256" key="2">
    <source>
        <dbReference type="ARBA" id="ARBA00023239"/>
    </source>
</evidence>
<accession>A0A4Q1DD54</accession>
<keyword evidence="5" id="KW-1185">Reference proteome</keyword>
<dbReference type="Proteomes" id="UP000290545">
    <property type="component" value="Unassembled WGS sequence"/>
</dbReference>
<dbReference type="SUPFAM" id="SSF48230">
    <property type="entry name" value="Chondroitin AC/alginate lyase"/>
    <property type="match status" value="1"/>
</dbReference>
<feature type="domain" description="Alginate lyase" evidence="3">
    <location>
        <begin position="54"/>
        <end position="269"/>
    </location>
</feature>
<organism evidence="4 5">
    <name type="scientific">Filimonas effusa</name>
    <dbReference type="NCBI Taxonomy" id="2508721"/>
    <lineage>
        <taxon>Bacteria</taxon>
        <taxon>Pseudomonadati</taxon>
        <taxon>Bacteroidota</taxon>
        <taxon>Chitinophagia</taxon>
        <taxon>Chitinophagales</taxon>
        <taxon>Chitinophagaceae</taxon>
        <taxon>Filimonas</taxon>
    </lineage>
</organism>
<protein>
    <recommendedName>
        <fullName evidence="3">Alginate lyase domain-containing protein</fullName>
    </recommendedName>
</protein>
<dbReference type="Gene3D" id="1.50.10.100">
    <property type="entry name" value="Chondroitin AC/alginate lyase"/>
    <property type="match status" value="1"/>
</dbReference>
<dbReference type="EMBL" id="SDHZ01000001">
    <property type="protein sequence ID" value="RXK87451.1"/>
    <property type="molecule type" value="Genomic_DNA"/>
</dbReference>
<dbReference type="Pfam" id="PF05426">
    <property type="entry name" value="Alginate_lyase"/>
    <property type="match status" value="1"/>
</dbReference>
<evidence type="ECO:0000256" key="1">
    <source>
        <dbReference type="ARBA" id="ARBA00022729"/>
    </source>
</evidence>
<dbReference type="AlphaFoldDB" id="A0A4Q1DD54"/>
<dbReference type="InterPro" id="IPR008397">
    <property type="entry name" value="Alginate_lyase_dom"/>
</dbReference>
<dbReference type="GO" id="GO:0016829">
    <property type="term" value="F:lyase activity"/>
    <property type="evidence" value="ECO:0007669"/>
    <property type="project" value="UniProtKB-KW"/>
</dbReference>
<name>A0A4Q1DD54_9BACT</name>
<comment type="caution">
    <text evidence="4">The sequence shown here is derived from an EMBL/GenBank/DDBJ whole genome shotgun (WGS) entry which is preliminary data.</text>
</comment>
<evidence type="ECO:0000313" key="5">
    <source>
        <dbReference type="Proteomes" id="UP000290545"/>
    </source>
</evidence>
<dbReference type="GO" id="GO:0042597">
    <property type="term" value="C:periplasmic space"/>
    <property type="evidence" value="ECO:0007669"/>
    <property type="project" value="InterPro"/>
</dbReference>
<dbReference type="OrthoDB" id="2530148at2"/>
<keyword evidence="2" id="KW-0456">Lyase</keyword>
<evidence type="ECO:0000259" key="3">
    <source>
        <dbReference type="Pfam" id="PF05426"/>
    </source>
</evidence>
<reference evidence="4 5" key="1">
    <citation type="submission" date="2019-01" db="EMBL/GenBank/DDBJ databases">
        <title>Filimonas sp. strain TTM-71.</title>
        <authorList>
            <person name="Chen W.-M."/>
        </authorList>
    </citation>
    <scope>NUCLEOTIDE SEQUENCE [LARGE SCALE GENOMIC DNA]</scope>
    <source>
        <strain evidence="4 5">TTM-71</strain>
    </source>
</reference>
<sequence>MHPQKQIDFVKEQIKSNNKRYTDAFHALLVYADSALLKEQHALTDFSIPGFYVNPNLHRKNKQGLEADAFYAYACALAWQLSGKAIYADRALYFLNAWGSINQTYSEADGPLVLSYSGSGLLMAAELMRNYNNWKQEDKDQFATWVKNVYRKAGNEIRRRPNNWADWGRFASVLASYYLDDEKDMAMNLKLIKADLFDKIAGDGHLTEEVKRESNGIWYTYFSLAPITAAAWVLYNATHENLFQLEKDGRSIKKALDYLLLYQQQPADWPWFKNPRIGQAKDPNGFWPANLIEAMLPVYNSAAYDIFLAPHRPIIYNKHHFAWVFPTLMPVMFTH</sequence>
<gene>
    <name evidence="4" type="ORF">ESB13_07350</name>
</gene>
<proteinExistence type="predicted"/>
<evidence type="ECO:0000313" key="4">
    <source>
        <dbReference type="EMBL" id="RXK87451.1"/>
    </source>
</evidence>